<keyword evidence="1" id="KW-1133">Transmembrane helix</keyword>
<protein>
    <submittedName>
        <fullName evidence="2">Uncharacterized protein</fullName>
    </submittedName>
</protein>
<dbReference type="PATRIC" id="fig|270351.10.peg.641"/>
<name>A0A0C6EVP5_9HYPH</name>
<organism evidence="2 3">
    <name type="scientific">Methylobacterium aquaticum</name>
    <dbReference type="NCBI Taxonomy" id="270351"/>
    <lineage>
        <taxon>Bacteria</taxon>
        <taxon>Pseudomonadati</taxon>
        <taxon>Pseudomonadota</taxon>
        <taxon>Alphaproteobacteria</taxon>
        <taxon>Hyphomicrobiales</taxon>
        <taxon>Methylobacteriaceae</taxon>
        <taxon>Methylobacterium</taxon>
    </lineage>
</organism>
<reference evidence="2 3" key="1">
    <citation type="journal article" date="2015" name="Genome Announc.">
        <title>Complete Genome Sequence of Methylobacterium aquaticum Strain 22A, Isolated from Racomitrium japonicum Moss.</title>
        <authorList>
            <person name="Tani A."/>
            <person name="Ogura Y."/>
            <person name="Hayashi T."/>
            <person name="Kimbara K."/>
        </authorList>
    </citation>
    <scope>NUCLEOTIDE SEQUENCE [LARGE SCALE GENOMIC DNA]</scope>
    <source>
        <strain evidence="2 3">MA-22A</strain>
    </source>
</reference>
<feature type="transmembrane region" description="Helical" evidence="1">
    <location>
        <begin position="12"/>
        <end position="32"/>
    </location>
</feature>
<dbReference type="EMBL" id="AP014704">
    <property type="protein sequence ID" value="BAQ44106.1"/>
    <property type="molecule type" value="Genomic_DNA"/>
</dbReference>
<sequence length="166" mass="19033">MTWDFEKQKLGIEYFKAAISIVSVATLALGVYQLSSANKSARDALDDKLATEWRDHLFNIYESSELRPFFYEVLKIDKSDINYNKAMALADVRLEIIDNIVNTYDEWPEHEIKTWKNTVSKAFSQSPLLCERYFKTKDNFDAIADELNPACLCRDSKEGSVQCAAP</sequence>
<gene>
    <name evidence="2" type="ORF">Maq22A_c03305</name>
</gene>
<accession>A0A0C6EVP5</accession>
<reference evidence="3" key="2">
    <citation type="submission" date="2015-01" db="EMBL/GenBank/DDBJ databases">
        <title>Complete genome sequence of Methylobacterium aquaticum strain 22A.</title>
        <authorList>
            <person name="Tani A."/>
            <person name="Ogura Y."/>
            <person name="Hayashi T."/>
        </authorList>
    </citation>
    <scope>NUCLEOTIDE SEQUENCE [LARGE SCALE GENOMIC DNA]</scope>
    <source>
        <strain evidence="3">MA-22A</strain>
    </source>
</reference>
<dbReference type="STRING" id="270351.Maq22A_c03305"/>
<dbReference type="RefSeq" id="WP_145984563.1">
    <property type="nucleotide sequence ID" value="NZ_AP014704.1"/>
</dbReference>
<dbReference type="AlphaFoldDB" id="A0A0C6EVP5"/>
<keyword evidence="1" id="KW-0472">Membrane</keyword>
<dbReference type="KEGG" id="maqu:Maq22A_c03305"/>
<keyword evidence="1" id="KW-0812">Transmembrane</keyword>
<evidence type="ECO:0000313" key="3">
    <source>
        <dbReference type="Proteomes" id="UP000061432"/>
    </source>
</evidence>
<evidence type="ECO:0000256" key="1">
    <source>
        <dbReference type="SAM" id="Phobius"/>
    </source>
</evidence>
<dbReference type="Proteomes" id="UP000061432">
    <property type="component" value="Chromosome"/>
</dbReference>
<proteinExistence type="predicted"/>
<evidence type="ECO:0000313" key="2">
    <source>
        <dbReference type="EMBL" id="BAQ44106.1"/>
    </source>
</evidence>